<keyword evidence="8 10" id="KW-0472">Membrane</keyword>
<dbReference type="InterPro" id="IPR038770">
    <property type="entry name" value="Na+/solute_symporter_sf"/>
</dbReference>
<dbReference type="EMBL" id="VAHF01000009">
    <property type="protein sequence ID" value="TXG54900.1"/>
    <property type="molecule type" value="Genomic_DNA"/>
</dbReference>
<dbReference type="Pfam" id="PF00999">
    <property type="entry name" value="Na_H_Exchanger"/>
    <property type="match status" value="1"/>
</dbReference>
<feature type="domain" description="Cation/H+ exchanger transmembrane" evidence="11">
    <location>
        <begin position="65"/>
        <end position="443"/>
    </location>
</feature>
<dbReference type="PANTHER" id="PTHR32468">
    <property type="entry name" value="CATION/H + ANTIPORTER"/>
    <property type="match status" value="1"/>
</dbReference>
<feature type="transmembrane region" description="Helical" evidence="10">
    <location>
        <begin position="52"/>
        <end position="71"/>
    </location>
</feature>
<feature type="domain" description="Cation/H(+) antiporter C-terminal" evidence="13">
    <location>
        <begin position="643"/>
        <end position="787"/>
    </location>
</feature>
<dbReference type="InterPro" id="IPR057290">
    <property type="entry name" value="CHX17_C"/>
</dbReference>
<feature type="transmembrane region" description="Helical" evidence="10">
    <location>
        <begin position="83"/>
        <end position="102"/>
    </location>
</feature>
<sequence length="822" mass="91136">MEPENAAPYYLAMEPDDINTYVNQTGNVITICHSLGKITSPGVFFHSKVLDFSYPLLLFQMALATAVILSLSRFLKLFGLPLYVSQFLGGLLLGPSLLGQIFKNYLNIVFPLKGFILLDVLASFAYMFHFFIIGVQIDPWIIKKINKHTFSIGFFTVMLPMVVSTGCAVFLGSFLTEAEAKSLPVVALVESVLSFPMIAFFLAELGILNSEFGGVALCSSVISTLCSFCVTTISVLVHQSAGDILNSLRTICSAILFAVAIFVTRPVLMWMIRRNPDGQPLKENYIIVLLLCVCVTGICSHAMGLHIHYGPLILGIILPAGPPVGTTVMERLYPITMWMFMPIFFVKTGLVINVYNIKMKNYLIVQSIALVGAIGKFMGAFLVSLLCELPARDAICLGLVMNFQGVLELGLFKLMKKTKAIDNDSFTVLCVFMVLVTSGVTPIIRALYDPSRRYVVCKKRTVMHSKLETELRALVCIHDQESVPATINILEALNPTKQSPLSVYMLHLVELAGRANPLLIHHNLTKCNSSSDIGASDRIVKAFGYFEQSSQGLVAVFPFTAISPIKTMHEDLLSIAFHRKTSLVIVPFYKSFSADGGVESAKNSIKITNQNVLDKAPCSVAILVDRGLLKMPRFIRESWYEYRVAVLFLGGSDDHEALAIGGRMAGHPSIHLTVIRLLENCNDANGDARKTRLDNKVMNMFWSSMENNYRVTYKEEMVMDGTGTVSVIRSLESQYELIMVGRNHDKHSPLVSGLTVWDEQMELGAVGDVLASVDFMGSTTILVAQQHNNVYTENQLKHMGYFSNQNQEEEEEEEDMPIHRSL</sequence>
<dbReference type="Gene3D" id="1.20.1530.20">
    <property type="match status" value="1"/>
</dbReference>
<comment type="similarity">
    <text evidence="9">Belongs to the monovalent cation:proton antiporter 2 (CPA2) transporter (TC 2.A.37) family. CHX (TC 2.A.37.4) subfamily.</text>
</comment>
<dbReference type="GO" id="GO:0015297">
    <property type="term" value="F:antiporter activity"/>
    <property type="evidence" value="ECO:0007669"/>
    <property type="project" value="InterPro"/>
</dbReference>
<dbReference type="Proteomes" id="UP000323000">
    <property type="component" value="Chromosome 9"/>
</dbReference>
<evidence type="ECO:0000256" key="8">
    <source>
        <dbReference type="ARBA" id="ARBA00023136"/>
    </source>
</evidence>
<feature type="domain" description="Cation/H(+) antiporter central" evidence="12">
    <location>
        <begin position="501"/>
        <end position="628"/>
    </location>
</feature>
<evidence type="ECO:0000256" key="1">
    <source>
        <dbReference type="ARBA" id="ARBA00004141"/>
    </source>
</evidence>
<reference evidence="15" key="1">
    <citation type="journal article" date="2019" name="Gigascience">
        <title>De novo genome assembly of the endangered Acer yangbiense, a plant species with extremely small populations endemic to Yunnan Province, China.</title>
        <authorList>
            <person name="Yang J."/>
            <person name="Wariss H.M."/>
            <person name="Tao L."/>
            <person name="Zhang R."/>
            <person name="Yun Q."/>
            <person name="Hollingsworth P."/>
            <person name="Dao Z."/>
            <person name="Luo G."/>
            <person name="Guo H."/>
            <person name="Ma Y."/>
            <person name="Sun W."/>
        </authorList>
    </citation>
    <scope>NUCLEOTIDE SEQUENCE [LARGE SCALE GENOMIC DNA]</scope>
    <source>
        <strain evidence="15">cv. Malutang</strain>
    </source>
</reference>
<evidence type="ECO:0000256" key="2">
    <source>
        <dbReference type="ARBA" id="ARBA00022448"/>
    </source>
</evidence>
<evidence type="ECO:0000313" key="15">
    <source>
        <dbReference type="Proteomes" id="UP000323000"/>
    </source>
</evidence>
<feature type="transmembrane region" description="Helical" evidence="10">
    <location>
        <begin position="426"/>
        <end position="448"/>
    </location>
</feature>
<proteinExistence type="inferred from homology"/>
<dbReference type="AlphaFoldDB" id="A0A5C7HD37"/>
<feature type="transmembrane region" description="Helical" evidence="10">
    <location>
        <begin position="149"/>
        <end position="171"/>
    </location>
</feature>
<feature type="transmembrane region" description="Helical" evidence="10">
    <location>
        <begin position="394"/>
        <end position="414"/>
    </location>
</feature>
<gene>
    <name evidence="14" type="ORF">EZV62_020156</name>
</gene>
<dbReference type="GO" id="GO:0012505">
    <property type="term" value="C:endomembrane system"/>
    <property type="evidence" value="ECO:0007669"/>
    <property type="project" value="TreeGrafter"/>
</dbReference>
<feature type="transmembrane region" description="Helical" evidence="10">
    <location>
        <begin position="284"/>
        <end position="303"/>
    </location>
</feature>
<dbReference type="InterPro" id="IPR006153">
    <property type="entry name" value="Cation/H_exchanger_TM"/>
</dbReference>
<name>A0A5C7HD37_9ROSI</name>
<feature type="transmembrane region" description="Helical" evidence="10">
    <location>
        <begin position="215"/>
        <end position="236"/>
    </location>
</feature>
<evidence type="ECO:0000259" key="13">
    <source>
        <dbReference type="Pfam" id="PF23259"/>
    </source>
</evidence>
<feature type="transmembrane region" description="Helical" evidence="10">
    <location>
        <begin position="335"/>
        <end position="357"/>
    </location>
</feature>
<organism evidence="14 15">
    <name type="scientific">Acer yangbiense</name>
    <dbReference type="NCBI Taxonomy" id="1000413"/>
    <lineage>
        <taxon>Eukaryota</taxon>
        <taxon>Viridiplantae</taxon>
        <taxon>Streptophyta</taxon>
        <taxon>Embryophyta</taxon>
        <taxon>Tracheophyta</taxon>
        <taxon>Spermatophyta</taxon>
        <taxon>Magnoliopsida</taxon>
        <taxon>eudicotyledons</taxon>
        <taxon>Gunneridae</taxon>
        <taxon>Pentapetalae</taxon>
        <taxon>rosids</taxon>
        <taxon>malvids</taxon>
        <taxon>Sapindales</taxon>
        <taxon>Sapindaceae</taxon>
        <taxon>Hippocastanoideae</taxon>
        <taxon>Acereae</taxon>
        <taxon>Acer</taxon>
    </lineage>
</organism>
<dbReference type="GO" id="GO:0016020">
    <property type="term" value="C:membrane"/>
    <property type="evidence" value="ECO:0007669"/>
    <property type="project" value="UniProtKB-SubCell"/>
</dbReference>
<keyword evidence="5" id="KW-0630">Potassium</keyword>
<protein>
    <submittedName>
        <fullName evidence="14">Uncharacterized protein</fullName>
    </submittedName>
</protein>
<dbReference type="Pfam" id="PF23256">
    <property type="entry name" value="CHX17_2nd"/>
    <property type="match status" value="1"/>
</dbReference>
<dbReference type="Pfam" id="PF23259">
    <property type="entry name" value="CHX17_C"/>
    <property type="match status" value="1"/>
</dbReference>
<evidence type="ECO:0000256" key="5">
    <source>
        <dbReference type="ARBA" id="ARBA00022958"/>
    </source>
</evidence>
<feature type="transmembrane region" description="Helical" evidence="10">
    <location>
        <begin position="183"/>
        <end position="203"/>
    </location>
</feature>
<dbReference type="PANTHER" id="PTHR32468:SF114">
    <property type="entry name" value="CATION_H+ EXCHANGER DOMAIN-CONTAINING PROTEIN"/>
    <property type="match status" value="1"/>
</dbReference>
<dbReference type="OrthoDB" id="1868135at2759"/>
<evidence type="ECO:0000259" key="11">
    <source>
        <dbReference type="Pfam" id="PF00999"/>
    </source>
</evidence>
<evidence type="ECO:0000256" key="7">
    <source>
        <dbReference type="ARBA" id="ARBA00023065"/>
    </source>
</evidence>
<evidence type="ECO:0000256" key="6">
    <source>
        <dbReference type="ARBA" id="ARBA00022989"/>
    </source>
</evidence>
<dbReference type="InterPro" id="IPR050794">
    <property type="entry name" value="CPA2_transporter"/>
</dbReference>
<dbReference type="InterPro" id="IPR057291">
    <property type="entry name" value="CHX17_2nd"/>
</dbReference>
<evidence type="ECO:0000313" key="14">
    <source>
        <dbReference type="EMBL" id="TXG54900.1"/>
    </source>
</evidence>
<keyword evidence="3" id="KW-0633">Potassium transport</keyword>
<keyword evidence="7" id="KW-0406">Ion transport</keyword>
<feature type="transmembrane region" description="Helical" evidence="10">
    <location>
        <begin position="363"/>
        <end position="387"/>
    </location>
</feature>
<evidence type="ECO:0000259" key="12">
    <source>
        <dbReference type="Pfam" id="PF23256"/>
    </source>
</evidence>
<feature type="transmembrane region" description="Helical" evidence="10">
    <location>
        <begin position="114"/>
        <end position="137"/>
    </location>
</feature>
<accession>A0A5C7HD37</accession>
<evidence type="ECO:0000256" key="9">
    <source>
        <dbReference type="ARBA" id="ARBA00038341"/>
    </source>
</evidence>
<evidence type="ECO:0000256" key="4">
    <source>
        <dbReference type="ARBA" id="ARBA00022692"/>
    </source>
</evidence>
<evidence type="ECO:0000256" key="3">
    <source>
        <dbReference type="ARBA" id="ARBA00022538"/>
    </source>
</evidence>
<comment type="caution">
    <text evidence="14">The sequence shown here is derived from an EMBL/GenBank/DDBJ whole genome shotgun (WGS) entry which is preliminary data.</text>
</comment>
<evidence type="ECO:0000256" key="10">
    <source>
        <dbReference type="SAM" id="Phobius"/>
    </source>
</evidence>
<dbReference type="GO" id="GO:0006813">
    <property type="term" value="P:potassium ion transport"/>
    <property type="evidence" value="ECO:0007669"/>
    <property type="project" value="UniProtKB-KW"/>
</dbReference>
<dbReference type="GO" id="GO:0006885">
    <property type="term" value="P:regulation of pH"/>
    <property type="evidence" value="ECO:0007669"/>
    <property type="project" value="TreeGrafter"/>
</dbReference>
<keyword evidence="6 10" id="KW-1133">Transmembrane helix</keyword>
<keyword evidence="4 10" id="KW-0812">Transmembrane</keyword>
<keyword evidence="2" id="KW-0813">Transport</keyword>
<comment type="subcellular location">
    <subcellularLocation>
        <location evidence="1">Membrane</location>
        <topology evidence="1">Multi-pass membrane protein</topology>
    </subcellularLocation>
</comment>
<feature type="transmembrane region" description="Helical" evidence="10">
    <location>
        <begin position="248"/>
        <end position="272"/>
    </location>
</feature>
<keyword evidence="15" id="KW-1185">Reference proteome</keyword>
<dbReference type="GO" id="GO:1902600">
    <property type="term" value="P:proton transmembrane transport"/>
    <property type="evidence" value="ECO:0007669"/>
    <property type="project" value="InterPro"/>
</dbReference>